<dbReference type="Proteomes" id="UP001338125">
    <property type="component" value="Unassembled WGS sequence"/>
</dbReference>
<name>A0ABR0SSG3_9HYPO</name>
<evidence type="ECO:0000313" key="3">
    <source>
        <dbReference type="Proteomes" id="UP001338125"/>
    </source>
</evidence>
<proteinExistence type="predicted"/>
<gene>
    <name evidence="2" type="ORF">PT974_03501</name>
</gene>
<feature type="domain" description="Peptidase metallopeptidase" evidence="1">
    <location>
        <begin position="41"/>
        <end position="212"/>
    </location>
</feature>
<evidence type="ECO:0000259" key="1">
    <source>
        <dbReference type="SMART" id="SM00235"/>
    </source>
</evidence>
<dbReference type="InterPro" id="IPR006026">
    <property type="entry name" value="Peptidase_Metallo"/>
</dbReference>
<sequence length="233" mass="26597">MATENTFENVVDIGPYEIRCQTQTSSVKGDQSSLVVGWKGECPRWIPGSVITWAIGQDWQDDADDEANRLHSVEQFKNAAERWNSANIHVTFKQVDSPDDATFVVVRGGRHPRSAAEAFFPNSNKDNAVVIYDVCFIPLYRDKMWQILLHELGHVLGLRHEFALIDEEGDDATQFGVKNAYSVMSYPRPVNQKKLPELRDTDIEHTRKYYELEVGRVIDRVQVVDYNPDPNAE</sequence>
<reference evidence="2 3" key="1">
    <citation type="submission" date="2024-01" db="EMBL/GenBank/DDBJ databases">
        <title>Complete genome of Cladobotryum mycophilum ATHUM6906.</title>
        <authorList>
            <person name="Christinaki A.C."/>
            <person name="Myridakis A.I."/>
            <person name="Kouvelis V.N."/>
        </authorList>
    </citation>
    <scope>NUCLEOTIDE SEQUENCE [LARGE SCALE GENOMIC DNA]</scope>
    <source>
        <strain evidence="2 3">ATHUM6906</strain>
    </source>
</reference>
<organism evidence="2 3">
    <name type="scientific">Cladobotryum mycophilum</name>
    <dbReference type="NCBI Taxonomy" id="491253"/>
    <lineage>
        <taxon>Eukaryota</taxon>
        <taxon>Fungi</taxon>
        <taxon>Dikarya</taxon>
        <taxon>Ascomycota</taxon>
        <taxon>Pezizomycotina</taxon>
        <taxon>Sordariomycetes</taxon>
        <taxon>Hypocreomycetidae</taxon>
        <taxon>Hypocreales</taxon>
        <taxon>Hypocreaceae</taxon>
        <taxon>Cladobotryum</taxon>
    </lineage>
</organism>
<comment type="caution">
    <text evidence="2">The sequence shown here is derived from an EMBL/GenBank/DDBJ whole genome shotgun (WGS) entry which is preliminary data.</text>
</comment>
<dbReference type="EMBL" id="JAVFKD010000004">
    <property type="protein sequence ID" value="KAK5995107.1"/>
    <property type="molecule type" value="Genomic_DNA"/>
</dbReference>
<dbReference type="Gene3D" id="3.40.390.10">
    <property type="entry name" value="Collagenase (Catalytic Domain)"/>
    <property type="match status" value="1"/>
</dbReference>
<accession>A0ABR0SSG3</accession>
<dbReference type="CDD" id="cd04268">
    <property type="entry name" value="ZnMc_MMP_like"/>
    <property type="match status" value="1"/>
</dbReference>
<protein>
    <recommendedName>
        <fullName evidence="1">Peptidase metallopeptidase domain-containing protein</fullName>
    </recommendedName>
</protein>
<dbReference type="SUPFAM" id="SSF55486">
    <property type="entry name" value="Metalloproteases ('zincins'), catalytic domain"/>
    <property type="match status" value="1"/>
</dbReference>
<dbReference type="InterPro" id="IPR024079">
    <property type="entry name" value="MetalloPept_cat_dom_sf"/>
</dbReference>
<evidence type="ECO:0000313" key="2">
    <source>
        <dbReference type="EMBL" id="KAK5995107.1"/>
    </source>
</evidence>
<keyword evidence="3" id="KW-1185">Reference proteome</keyword>
<dbReference type="SMART" id="SM00235">
    <property type="entry name" value="ZnMc"/>
    <property type="match status" value="1"/>
</dbReference>